<feature type="transmembrane region" description="Helical" evidence="5">
    <location>
        <begin position="154"/>
        <end position="179"/>
    </location>
</feature>
<dbReference type="AlphaFoldDB" id="A0A3M6RKJ4"/>
<evidence type="ECO:0000256" key="4">
    <source>
        <dbReference type="ARBA" id="ARBA00023136"/>
    </source>
</evidence>
<reference evidence="7 8" key="1">
    <citation type="submission" date="2018-10" db="EMBL/GenBank/DDBJ databases">
        <title>Comamonadaceae CDC group NO-1 genome sequencing and assembly.</title>
        <authorList>
            <person name="Bernier A.-M."/>
            <person name="Bernard K."/>
        </authorList>
    </citation>
    <scope>NUCLEOTIDE SEQUENCE [LARGE SCALE GENOMIC DNA]</scope>
    <source>
        <strain evidence="7 8">NML180582</strain>
    </source>
</reference>
<proteinExistence type="predicted"/>
<feature type="transmembrane region" description="Helical" evidence="5">
    <location>
        <begin position="232"/>
        <end position="256"/>
    </location>
</feature>
<dbReference type="PROSITE" id="PS50850">
    <property type="entry name" value="MFS"/>
    <property type="match status" value="1"/>
</dbReference>
<keyword evidence="4 5" id="KW-0472">Membrane</keyword>
<protein>
    <submittedName>
        <fullName evidence="7">MFS transporter</fullName>
    </submittedName>
</protein>
<evidence type="ECO:0000256" key="2">
    <source>
        <dbReference type="ARBA" id="ARBA00022692"/>
    </source>
</evidence>
<feature type="transmembrane region" description="Helical" evidence="5">
    <location>
        <begin position="27"/>
        <end position="46"/>
    </location>
</feature>
<dbReference type="SUPFAM" id="SSF103473">
    <property type="entry name" value="MFS general substrate transporter"/>
    <property type="match status" value="1"/>
</dbReference>
<evidence type="ECO:0000256" key="5">
    <source>
        <dbReference type="SAM" id="Phobius"/>
    </source>
</evidence>
<evidence type="ECO:0000256" key="3">
    <source>
        <dbReference type="ARBA" id="ARBA00022989"/>
    </source>
</evidence>
<keyword evidence="3 5" id="KW-1133">Transmembrane helix</keyword>
<dbReference type="PANTHER" id="PTHR23508">
    <property type="entry name" value="CARBOXYLIC ACID TRANSPORTER PROTEIN HOMOLOG"/>
    <property type="match status" value="1"/>
</dbReference>
<evidence type="ECO:0000313" key="8">
    <source>
        <dbReference type="Proteomes" id="UP000275180"/>
    </source>
</evidence>
<dbReference type="InterPro" id="IPR020846">
    <property type="entry name" value="MFS_dom"/>
</dbReference>
<comment type="subcellular location">
    <subcellularLocation>
        <location evidence="1">Membrane</location>
        <topology evidence="1">Multi-pass membrane protein</topology>
    </subcellularLocation>
</comment>
<feature type="transmembrane region" description="Helical" evidence="5">
    <location>
        <begin position="185"/>
        <end position="206"/>
    </location>
</feature>
<feature type="transmembrane region" description="Helical" evidence="5">
    <location>
        <begin position="400"/>
        <end position="419"/>
    </location>
</feature>
<dbReference type="Gene3D" id="1.20.1250.20">
    <property type="entry name" value="MFS general substrate transporter like domains"/>
    <property type="match status" value="2"/>
</dbReference>
<dbReference type="GO" id="GO:0005886">
    <property type="term" value="C:plasma membrane"/>
    <property type="evidence" value="ECO:0007669"/>
    <property type="project" value="TreeGrafter"/>
</dbReference>
<organism evidence="7 8">
    <name type="scientific">Vandammella animalimorsus</name>
    <dbReference type="NCBI Taxonomy" id="2029117"/>
    <lineage>
        <taxon>Bacteria</taxon>
        <taxon>Pseudomonadati</taxon>
        <taxon>Pseudomonadota</taxon>
        <taxon>Betaproteobacteria</taxon>
        <taxon>Burkholderiales</taxon>
        <taxon>Comamonadaceae</taxon>
        <taxon>Vandammella</taxon>
    </lineage>
</organism>
<feature type="domain" description="Major facilitator superfamily (MFS) profile" evidence="6">
    <location>
        <begin position="29"/>
        <end position="420"/>
    </location>
</feature>
<feature type="transmembrane region" description="Helical" evidence="5">
    <location>
        <begin position="276"/>
        <end position="299"/>
    </location>
</feature>
<dbReference type="Pfam" id="PF07690">
    <property type="entry name" value="MFS_1"/>
    <property type="match status" value="1"/>
</dbReference>
<feature type="transmembrane region" description="Helical" evidence="5">
    <location>
        <begin position="97"/>
        <end position="116"/>
    </location>
</feature>
<dbReference type="PANTHER" id="PTHR23508:SF10">
    <property type="entry name" value="CARBOXYLIC ACID TRANSPORTER PROTEIN HOMOLOG"/>
    <property type="match status" value="1"/>
</dbReference>
<keyword evidence="2 5" id="KW-0812">Transmembrane</keyword>
<evidence type="ECO:0000313" key="7">
    <source>
        <dbReference type="EMBL" id="RMX15967.1"/>
    </source>
</evidence>
<feature type="transmembrane region" description="Helical" evidence="5">
    <location>
        <begin position="66"/>
        <end position="85"/>
    </location>
</feature>
<comment type="caution">
    <text evidence="7">The sequence shown here is derived from an EMBL/GenBank/DDBJ whole genome shotgun (WGS) entry which is preliminary data.</text>
</comment>
<dbReference type="Proteomes" id="UP000275180">
    <property type="component" value="Unassembled WGS sequence"/>
</dbReference>
<feature type="transmembrane region" description="Helical" evidence="5">
    <location>
        <begin position="329"/>
        <end position="349"/>
    </location>
</feature>
<dbReference type="EMBL" id="RDQJ01000005">
    <property type="protein sequence ID" value="RMX15967.1"/>
    <property type="molecule type" value="Genomic_DNA"/>
</dbReference>
<feature type="transmembrane region" description="Helical" evidence="5">
    <location>
        <begin position="306"/>
        <end position="323"/>
    </location>
</feature>
<sequence>MVFDMEISTTRAHAAPGLEARSPATRWWIVALCCAIMMVEGFDLLIYSNAIPALLADATMGMDKALAGQVGSMVFVGMLLGGVCAGRLNQALGQRRLITLGFIGFTLTTALATWAGNAWQLGALRLLAGLGLGVVLPAGLALARAHSLPQHSALTISIVMSGIALGGMAASLAAMPIVAHWGWRPLFLAGGALGLLVLLALVPLLARAERLQPTPQAGAAPQPAQAQSWRRILGGASLTVLALGTLATLADLLTWYGITVWLTQLMREFDMPFNGALQMMFTLNIGAILGSLGTASLAMRLGTRPVAMAAGALAAMCLLAIASRQFSGTALLVIVALLGMSAISAQNLVNALVSDAFPVAYRAAAIGMTLGLGRLGAVIAPSLGGHILAAGHGPERVLQAFALAASLGVLVLLFFTPALSQRSVARLQSPEEH</sequence>
<dbReference type="InterPro" id="IPR036259">
    <property type="entry name" value="MFS_trans_sf"/>
</dbReference>
<evidence type="ECO:0000256" key="1">
    <source>
        <dbReference type="ARBA" id="ARBA00004141"/>
    </source>
</evidence>
<feature type="transmembrane region" description="Helical" evidence="5">
    <location>
        <begin position="122"/>
        <end position="142"/>
    </location>
</feature>
<accession>A0A3M6RKJ4</accession>
<dbReference type="InterPro" id="IPR011701">
    <property type="entry name" value="MFS"/>
</dbReference>
<gene>
    <name evidence="7" type="ORF">EBQ34_05210</name>
</gene>
<dbReference type="GO" id="GO:0046943">
    <property type="term" value="F:carboxylic acid transmembrane transporter activity"/>
    <property type="evidence" value="ECO:0007669"/>
    <property type="project" value="TreeGrafter"/>
</dbReference>
<dbReference type="OrthoDB" id="7066727at2"/>
<evidence type="ECO:0000259" key="6">
    <source>
        <dbReference type="PROSITE" id="PS50850"/>
    </source>
</evidence>
<name>A0A3M6RKJ4_9BURK</name>